<dbReference type="KEGG" id="fak:FUA48_02470"/>
<reference evidence="1 2" key="1">
    <citation type="submission" date="2019-08" db="EMBL/GenBank/DDBJ databases">
        <title>Flavobacterium alkalisoli sp. nov., isolated from rhizosphere soil of Suaeda salsa.</title>
        <authorList>
            <person name="Sun J.-Q."/>
            <person name="Xu L."/>
        </authorList>
    </citation>
    <scope>NUCLEOTIDE SEQUENCE [LARGE SCALE GENOMIC DNA]</scope>
    <source>
        <strain evidence="1 2">XS-5</strain>
    </source>
</reference>
<accession>A0A5B9FW84</accession>
<dbReference type="OrthoDB" id="675324at2"/>
<protein>
    <submittedName>
        <fullName evidence="1">Uncharacterized protein</fullName>
    </submittedName>
</protein>
<organism evidence="1 2">
    <name type="scientific">Flavobacterium alkalisoli</name>
    <dbReference type="NCBI Taxonomy" id="2602769"/>
    <lineage>
        <taxon>Bacteria</taxon>
        <taxon>Pseudomonadati</taxon>
        <taxon>Bacteroidota</taxon>
        <taxon>Flavobacteriia</taxon>
        <taxon>Flavobacteriales</taxon>
        <taxon>Flavobacteriaceae</taxon>
        <taxon>Flavobacterium</taxon>
    </lineage>
</organism>
<evidence type="ECO:0000313" key="1">
    <source>
        <dbReference type="EMBL" id="QEE51463.1"/>
    </source>
</evidence>
<gene>
    <name evidence="1" type="ORF">FUA48_02470</name>
</gene>
<evidence type="ECO:0000313" key="2">
    <source>
        <dbReference type="Proteomes" id="UP000321222"/>
    </source>
</evidence>
<keyword evidence="2" id="KW-1185">Reference proteome</keyword>
<proteinExistence type="predicted"/>
<dbReference type="EMBL" id="CP042831">
    <property type="protein sequence ID" value="QEE51463.1"/>
    <property type="molecule type" value="Genomic_DNA"/>
</dbReference>
<dbReference type="AlphaFoldDB" id="A0A5B9FW84"/>
<dbReference type="Proteomes" id="UP000321222">
    <property type="component" value="Chromosome"/>
</dbReference>
<name>A0A5B9FW84_9FLAO</name>
<sequence>MEVLAGNNGYASQMIINKEFRDISRLGFFSVTNISSKWSEKLSQDAMNQVNLKFDVLKGVSVFGGVHYTPVTGLRPTTALMYAKVSEILVFMVSPRLIGFDEGSIIEGFAMVEYKPAINDVWRVYSRAQGLYDQTISDGRHARSYLMLRAGLSYRDLSFGLGSNWDAFGPEKITKENYGAFLSVNMFN</sequence>